<keyword evidence="7" id="KW-1185">Reference proteome</keyword>
<comment type="caution">
    <text evidence="6">The sequence shown here is derived from an EMBL/GenBank/DDBJ whole genome shotgun (WGS) entry which is preliminary data.</text>
</comment>
<feature type="domain" description="NEAT" evidence="5">
    <location>
        <begin position="36"/>
        <end position="159"/>
    </location>
</feature>
<feature type="region of interest" description="Disordered" evidence="3">
    <location>
        <begin position="157"/>
        <end position="219"/>
    </location>
</feature>
<evidence type="ECO:0000313" key="7">
    <source>
        <dbReference type="Proteomes" id="UP000604765"/>
    </source>
</evidence>
<protein>
    <recommendedName>
        <fullName evidence="5">NEAT domain-containing protein</fullName>
    </recommendedName>
</protein>
<dbReference type="Pfam" id="PF05031">
    <property type="entry name" value="NEAT"/>
    <property type="match status" value="1"/>
</dbReference>
<evidence type="ECO:0000256" key="2">
    <source>
        <dbReference type="ARBA" id="ARBA00022729"/>
    </source>
</evidence>
<feature type="chain" id="PRO_5046298685" description="NEAT domain-containing protein" evidence="4">
    <location>
        <begin position="27"/>
        <end position="378"/>
    </location>
</feature>
<evidence type="ECO:0000256" key="1">
    <source>
        <dbReference type="ARBA" id="ARBA00004196"/>
    </source>
</evidence>
<dbReference type="InterPro" id="IPR037250">
    <property type="entry name" value="NEAT_dom_sf"/>
</dbReference>
<name>A0ABQ3VW11_9LACO</name>
<evidence type="ECO:0000259" key="5">
    <source>
        <dbReference type="PROSITE" id="PS50978"/>
    </source>
</evidence>
<evidence type="ECO:0000313" key="6">
    <source>
        <dbReference type="EMBL" id="GHP13098.1"/>
    </source>
</evidence>
<dbReference type="RefSeq" id="WP_203629154.1">
    <property type="nucleotide sequence ID" value="NZ_BNJR01000006.1"/>
</dbReference>
<dbReference type="CDD" id="cd06920">
    <property type="entry name" value="NEAT"/>
    <property type="match status" value="2"/>
</dbReference>
<dbReference type="Gene3D" id="2.60.40.1850">
    <property type="match status" value="2"/>
</dbReference>
<feature type="compositionally biased region" description="Low complexity" evidence="3">
    <location>
        <begin position="157"/>
        <end position="210"/>
    </location>
</feature>
<dbReference type="Proteomes" id="UP000604765">
    <property type="component" value="Unassembled WGS sequence"/>
</dbReference>
<proteinExistence type="predicted"/>
<comment type="subcellular location">
    <subcellularLocation>
        <location evidence="1">Cell envelope</location>
    </subcellularLocation>
</comment>
<dbReference type="PROSITE" id="PS50978">
    <property type="entry name" value="NEAT"/>
    <property type="match status" value="1"/>
</dbReference>
<accession>A0ABQ3VW11</accession>
<keyword evidence="2 4" id="KW-0732">Signal</keyword>
<evidence type="ECO:0000256" key="3">
    <source>
        <dbReference type="SAM" id="MobiDB-lite"/>
    </source>
</evidence>
<dbReference type="EMBL" id="BNJR01000006">
    <property type="protein sequence ID" value="GHP13098.1"/>
    <property type="molecule type" value="Genomic_DNA"/>
</dbReference>
<organism evidence="6 7">
    <name type="scientific">Lentilactobacillus fungorum</name>
    <dbReference type="NCBI Taxonomy" id="2201250"/>
    <lineage>
        <taxon>Bacteria</taxon>
        <taxon>Bacillati</taxon>
        <taxon>Bacillota</taxon>
        <taxon>Bacilli</taxon>
        <taxon>Lactobacillales</taxon>
        <taxon>Lactobacillaceae</taxon>
        <taxon>Lentilactobacillus</taxon>
    </lineage>
</organism>
<dbReference type="InterPro" id="IPR006635">
    <property type="entry name" value="NEAT_dom"/>
</dbReference>
<evidence type="ECO:0000256" key="4">
    <source>
        <dbReference type="SAM" id="SignalP"/>
    </source>
</evidence>
<gene>
    <name evidence="6" type="ORF">YK48G_05230</name>
</gene>
<reference evidence="6 7" key="1">
    <citation type="journal article" date="2021" name="Int. J. Syst. Evol. Microbiol.">
        <title>Lentilactobacillus fungorum sp. nov., isolated from spent mushroom substrates.</title>
        <authorList>
            <person name="Tohno M."/>
            <person name="Tanizawa Y."/>
            <person name="Kojima Y."/>
            <person name="Sakamoto M."/>
            <person name="Ohkuma M."/>
            <person name="Kobayashi H."/>
        </authorList>
    </citation>
    <scope>NUCLEOTIDE SEQUENCE [LARGE SCALE GENOMIC DNA]</scope>
    <source>
        <strain evidence="6 7">YK48G</strain>
    </source>
</reference>
<dbReference type="SUPFAM" id="SSF158911">
    <property type="entry name" value="NEAT domain-like"/>
    <property type="match status" value="2"/>
</dbReference>
<feature type="signal peptide" evidence="4">
    <location>
        <begin position="1"/>
        <end position="26"/>
    </location>
</feature>
<sequence length="378" mass="40631">MRTYFLHLIQVLFFVSAFSIIGGVFAGTAAAAPANLGDGTYNVPITLKKAGDKNTDSMAAHFFTSTASVNVNQGNYTITLTTNGANYIGSMIIGGQTVAPTVSDTAGNGTITFQLNNPDNYVPVTFNLINLPMPDLKSMTESAQFFFDWQAVKTATPTVTTSTNSNATGSITSTSSDPQPATNQPTVAAANNTAASSTQATPDKPSATKATVKKSTTKKTTVPTTTRTYVVLKGASNTKSMANQYYTRKAIIKKINKHYNVALEVSYKKSLKLGTKAVRPITINNRKVKAGTVKYGQTSKSYTMTYSFNIASFKTLKHLIKGSIHVTVPYMKISQTFPIRFKFSQKAPAKAHQHAAFVMTAASYQSLTGGRDLNEILQ</sequence>